<accession>R7ZYG9</accession>
<keyword evidence="2" id="KW-1185">Reference proteome</keyword>
<dbReference type="EMBL" id="AQHR01000015">
    <property type="protein sequence ID" value="EON79125.1"/>
    <property type="molecule type" value="Genomic_DNA"/>
</dbReference>
<protein>
    <submittedName>
        <fullName evidence="1">Uncharacterized protein</fullName>
    </submittedName>
</protein>
<organism evidence="1 2">
    <name type="scientific">Lunatimonas lonarensis</name>
    <dbReference type="NCBI Taxonomy" id="1232681"/>
    <lineage>
        <taxon>Bacteria</taxon>
        <taxon>Pseudomonadati</taxon>
        <taxon>Bacteroidota</taxon>
        <taxon>Cytophagia</taxon>
        <taxon>Cytophagales</taxon>
        <taxon>Cyclobacteriaceae</taxon>
    </lineage>
</organism>
<gene>
    <name evidence="1" type="ORF">ADIS_0354</name>
</gene>
<dbReference type="AlphaFoldDB" id="R7ZYG9"/>
<name>R7ZYG9_9BACT</name>
<dbReference type="Proteomes" id="UP000013909">
    <property type="component" value="Unassembled WGS sequence"/>
</dbReference>
<comment type="caution">
    <text evidence="1">The sequence shown here is derived from an EMBL/GenBank/DDBJ whole genome shotgun (WGS) entry which is preliminary data.</text>
</comment>
<evidence type="ECO:0000313" key="2">
    <source>
        <dbReference type="Proteomes" id="UP000013909"/>
    </source>
</evidence>
<proteinExistence type="predicted"/>
<evidence type="ECO:0000313" key="1">
    <source>
        <dbReference type="EMBL" id="EON79125.1"/>
    </source>
</evidence>
<sequence>MGSWGLDSMLFNGWGACLGIVGVVKIEGLRDYAQPRLVLQVILGELCC</sequence>
<reference evidence="1 2" key="1">
    <citation type="submission" date="2013-02" db="EMBL/GenBank/DDBJ databases">
        <title>A novel strain isolated from Lonar lake, Maharashtra, India.</title>
        <authorList>
            <person name="Singh A."/>
        </authorList>
    </citation>
    <scope>NUCLEOTIDE SEQUENCE [LARGE SCALE GENOMIC DNA]</scope>
    <source>
        <strain evidence="1 2">AK24</strain>
    </source>
</reference>